<dbReference type="AlphaFoldDB" id="A0A7Y9UQV1"/>
<dbReference type="Proteomes" id="UP000540656">
    <property type="component" value="Unassembled WGS sequence"/>
</dbReference>
<organism evidence="1 2">
    <name type="scientific">Nocardioides daedukensis</name>
    <dbReference type="NCBI Taxonomy" id="634462"/>
    <lineage>
        <taxon>Bacteria</taxon>
        <taxon>Bacillati</taxon>
        <taxon>Actinomycetota</taxon>
        <taxon>Actinomycetes</taxon>
        <taxon>Propionibacteriales</taxon>
        <taxon>Nocardioidaceae</taxon>
        <taxon>Nocardioides</taxon>
    </lineage>
</organism>
<gene>
    <name evidence="1" type="ORF">BJ980_002590</name>
</gene>
<accession>A0A7Y9UQV1</accession>
<evidence type="ECO:0008006" key="3">
    <source>
        <dbReference type="Google" id="ProtNLM"/>
    </source>
</evidence>
<sequence length="103" mass="10888">MAGEGTEVITNDVTRAAAQIKAAAKDVASADPSEDLTIIGTALPGSKSATAATTLSTTWEKRFTNWKKDAKDQSAEMVASADTYDQADADVNRNMGRLKPELI</sequence>
<dbReference type="EMBL" id="JACCAA010000001">
    <property type="protein sequence ID" value="NYG59667.1"/>
    <property type="molecule type" value="Genomic_DNA"/>
</dbReference>
<reference evidence="1 2" key="1">
    <citation type="submission" date="2020-07" db="EMBL/GenBank/DDBJ databases">
        <title>Sequencing the genomes of 1000 actinobacteria strains.</title>
        <authorList>
            <person name="Klenk H.-P."/>
        </authorList>
    </citation>
    <scope>NUCLEOTIDE SEQUENCE [LARGE SCALE GENOMIC DNA]</scope>
    <source>
        <strain evidence="1 2">DSM 23819</strain>
    </source>
</reference>
<name>A0A7Y9UQV1_9ACTN</name>
<evidence type="ECO:0000313" key="1">
    <source>
        <dbReference type="EMBL" id="NYG59667.1"/>
    </source>
</evidence>
<proteinExistence type="predicted"/>
<keyword evidence="2" id="KW-1185">Reference proteome</keyword>
<comment type="caution">
    <text evidence="1">The sequence shown here is derived from an EMBL/GenBank/DDBJ whole genome shotgun (WGS) entry which is preliminary data.</text>
</comment>
<dbReference type="RefSeq" id="WP_179502689.1">
    <property type="nucleotide sequence ID" value="NZ_JACCAA010000001.1"/>
</dbReference>
<evidence type="ECO:0000313" key="2">
    <source>
        <dbReference type="Proteomes" id="UP000540656"/>
    </source>
</evidence>
<protein>
    <recommendedName>
        <fullName evidence="3">WXG100 family type VII secretion target</fullName>
    </recommendedName>
</protein>